<reference evidence="7 8" key="1">
    <citation type="submission" date="2018-12" db="EMBL/GenBank/DDBJ databases">
        <authorList>
            <consortium name="Pathogen Informatics"/>
        </authorList>
    </citation>
    <scope>NUCLEOTIDE SEQUENCE [LARGE SCALE GENOMIC DNA]</scope>
    <source>
        <strain evidence="7 8">NCTC12967</strain>
    </source>
</reference>
<proteinExistence type="predicted"/>
<dbReference type="InterPro" id="IPR002716">
    <property type="entry name" value="PIN_dom"/>
</dbReference>
<evidence type="ECO:0000313" key="6">
    <source>
        <dbReference type="EMBL" id="QUC11669.1"/>
    </source>
</evidence>
<evidence type="ECO:0000313" key="7">
    <source>
        <dbReference type="EMBL" id="VEH71195.1"/>
    </source>
</evidence>
<dbReference type="InterPro" id="IPR029060">
    <property type="entry name" value="PIN-like_dom_sf"/>
</dbReference>
<dbReference type="GO" id="GO:0004518">
    <property type="term" value="F:nuclease activity"/>
    <property type="evidence" value="ECO:0007669"/>
    <property type="project" value="UniProtKB-KW"/>
</dbReference>
<dbReference type="Proteomes" id="UP000273044">
    <property type="component" value="Chromosome"/>
</dbReference>
<reference evidence="6" key="2">
    <citation type="submission" date="2021-03" db="EMBL/GenBank/DDBJ databases">
        <title>Human Oral Microbial Genomes.</title>
        <authorList>
            <person name="Johnston C.D."/>
            <person name="Chen T."/>
            <person name="Dewhirst F.E."/>
        </authorList>
    </citation>
    <scope>NUCLEOTIDE SEQUENCE</scope>
    <source>
        <strain evidence="6">F0714</strain>
    </source>
</reference>
<dbReference type="GO" id="GO:0046872">
    <property type="term" value="F:metal ion binding"/>
    <property type="evidence" value="ECO:0007669"/>
    <property type="project" value="UniProtKB-KW"/>
</dbReference>
<dbReference type="RefSeq" id="WP_014847549.1">
    <property type="nucleotide sequence ID" value="NZ_CAJZDL010000002.1"/>
</dbReference>
<dbReference type="OMA" id="CHPFIIG"/>
<evidence type="ECO:0000313" key="8">
    <source>
        <dbReference type="Proteomes" id="UP000273044"/>
    </source>
</evidence>
<keyword evidence="1" id="KW-0540">Nuclease</keyword>
<dbReference type="EC" id="3.1.-.-" evidence="7"/>
<keyword evidence="4" id="KW-0460">Magnesium</keyword>
<name>A0A3N4CZH7_9ACTN</name>
<dbReference type="GO" id="GO:0016787">
    <property type="term" value="F:hydrolase activity"/>
    <property type="evidence" value="ECO:0007669"/>
    <property type="project" value="UniProtKB-KW"/>
</dbReference>
<dbReference type="AlphaFoldDB" id="A0A3N4CZH7"/>
<evidence type="ECO:0000259" key="5">
    <source>
        <dbReference type="Pfam" id="PF01850"/>
    </source>
</evidence>
<dbReference type="Proteomes" id="UP000677180">
    <property type="component" value="Chromosome"/>
</dbReference>
<dbReference type="Gene3D" id="3.40.50.1010">
    <property type="entry name" value="5'-nuclease"/>
    <property type="match status" value="1"/>
</dbReference>
<keyword evidence="8" id="KW-1185">Reference proteome</keyword>
<sequence>MILVDTSVWIDHFRRSDLRLVRLLRGDEAGCHAMVIGELSLSSMPARTVRMSYLSNLYRFPSLHDDELLHLVETRRLWGRGLSLVDVNLIGSVLVVPGACLWTRDKRLRAVAKELEIAFE</sequence>
<gene>
    <name evidence="6" type="ORF">J5A53_02915</name>
    <name evidence="7" type="ORF">NCTC12967_02513</name>
</gene>
<organism evidence="7 8">
    <name type="scientific">Arachnia propionica</name>
    <dbReference type="NCBI Taxonomy" id="1750"/>
    <lineage>
        <taxon>Bacteria</taxon>
        <taxon>Bacillati</taxon>
        <taxon>Actinomycetota</taxon>
        <taxon>Actinomycetes</taxon>
        <taxon>Propionibacteriales</taxon>
        <taxon>Propionibacteriaceae</taxon>
        <taxon>Arachnia</taxon>
    </lineage>
</organism>
<evidence type="ECO:0000256" key="2">
    <source>
        <dbReference type="ARBA" id="ARBA00022723"/>
    </source>
</evidence>
<accession>A0A3N4CZH7</accession>
<dbReference type="Pfam" id="PF01850">
    <property type="entry name" value="PIN"/>
    <property type="match status" value="1"/>
</dbReference>
<dbReference type="OrthoDB" id="329172at2"/>
<dbReference type="EMBL" id="CP072385">
    <property type="protein sequence ID" value="QUC11669.1"/>
    <property type="molecule type" value="Genomic_DNA"/>
</dbReference>
<keyword evidence="3 7" id="KW-0378">Hydrolase</keyword>
<evidence type="ECO:0000256" key="3">
    <source>
        <dbReference type="ARBA" id="ARBA00022801"/>
    </source>
</evidence>
<evidence type="ECO:0000256" key="1">
    <source>
        <dbReference type="ARBA" id="ARBA00022722"/>
    </source>
</evidence>
<dbReference type="EMBL" id="LR134406">
    <property type="protein sequence ID" value="VEH71195.1"/>
    <property type="molecule type" value="Genomic_DNA"/>
</dbReference>
<dbReference type="SUPFAM" id="SSF88723">
    <property type="entry name" value="PIN domain-like"/>
    <property type="match status" value="1"/>
</dbReference>
<evidence type="ECO:0000256" key="4">
    <source>
        <dbReference type="ARBA" id="ARBA00022842"/>
    </source>
</evidence>
<keyword evidence="2" id="KW-0479">Metal-binding</keyword>
<protein>
    <submittedName>
        <fullName evidence="7">Probable ribonuclease VapC32</fullName>
        <ecNumber evidence="7">3.1.-.-</ecNumber>
    </submittedName>
    <submittedName>
        <fullName evidence="6">Type II toxin-antitoxin system VapC family toxin</fullName>
    </submittedName>
</protein>
<dbReference type="GeneID" id="64407943"/>
<feature type="domain" description="PIN" evidence="5">
    <location>
        <begin position="2"/>
        <end position="113"/>
    </location>
</feature>